<dbReference type="EMBL" id="JBEDNZ010000015">
    <property type="protein sequence ID" value="KAL0829082.1"/>
    <property type="molecule type" value="Genomic_DNA"/>
</dbReference>
<evidence type="ECO:0000313" key="11">
    <source>
        <dbReference type="Proteomes" id="UP001549921"/>
    </source>
</evidence>
<comment type="caution">
    <text evidence="10">The sequence shown here is derived from an EMBL/GenBank/DDBJ whole genome shotgun (WGS) entry which is preliminary data.</text>
</comment>
<dbReference type="InterPro" id="IPR027806">
    <property type="entry name" value="HARBI1_dom"/>
</dbReference>
<keyword evidence="5" id="KW-0479">Metal-binding</keyword>
<evidence type="ECO:0000256" key="7">
    <source>
        <dbReference type="ARBA" id="ARBA00023242"/>
    </source>
</evidence>
<gene>
    <name evidence="10" type="ORF">ABMA28_003940</name>
</gene>
<evidence type="ECO:0000256" key="6">
    <source>
        <dbReference type="ARBA" id="ARBA00022801"/>
    </source>
</evidence>
<evidence type="ECO:0000256" key="5">
    <source>
        <dbReference type="ARBA" id="ARBA00022723"/>
    </source>
</evidence>
<dbReference type="Pfam" id="PF13359">
    <property type="entry name" value="DDE_Tnp_4"/>
    <property type="match status" value="1"/>
</dbReference>
<dbReference type="GO" id="GO:0016787">
    <property type="term" value="F:hydrolase activity"/>
    <property type="evidence" value="ECO:0007669"/>
    <property type="project" value="UniProtKB-KW"/>
</dbReference>
<reference evidence="10 11" key="1">
    <citation type="submission" date="2024-06" db="EMBL/GenBank/DDBJ databases">
        <title>A chromosome-level genome assembly of beet webworm, Loxostege sticticalis.</title>
        <authorList>
            <person name="Zhang Y."/>
        </authorList>
    </citation>
    <scope>NUCLEOTIDE SEQUENCE [LARGE SCALE GENOMIC DNA]</scope>
    <source>
        <strain evidence="10">AQ028</strain>
        <tissue evidence="10">Male pupae</tissue>
    </source>
</reference>
<dbReference type="InterPro" id="IPR058353">
    <property type="entry name" value="DUF8040"/>
</dbReference>
<keyword evidence="4" id="KW-0540">Nuclease</keyword>
<dbReference type="PANTHER" id="PTHR22930">
    <property type="match status" value="1"/>
</dbReference>
<dbReference type="GO" id="GO:0005634">
    <property type="term" value="C:nucleus"/>
    <property type="evidence" value="ECO:0007669"/>
    <property type="project" value="UniProtKB-SubCell"/>
</dbReference>
<evidence type="ECO:0008006" key="12">
    <source>
        <dbReference type="Google" id="ProtNLM"/>
    </source>
</evidence>
<keyword evidence="7" id="KW-0539">Nucleus</keyword>
<dbReference type="AlphaFoldDB" id="A0ABD0SVZ5"/>
<dbReference type="InterPro" id="IPR045249">
    <property type="entry name" value="HARBI1-like"/>
</dbReference>
<sequence>MLRSTRVSRRPATYYFAWSMIEEERRTQRDSREVTSRVQLRKAFDFNSLTETEFRCRYRLTKQAFRFLCNELKEKTTLRGSRRISLEHKVLCALSFFATGSYQRSVGMGKYLGQTTVSKYVAEVTNALTCPGVLNRHIHFPITLQERNEVKLKFYTKFGIPGVLGCVDGSHFHIFQPTKAVEHLYFCRKNFHSLNVQVVCDSDCKIISINPKYGGATHDCFVWENSQVKVFMETLNRSGEQGWLLGDSGYPQRPWLMTPYNDAGDDSPEAKYNSVHGKARVLIENTFGRLKNRWRCLNKDRTLHYAPEKCAKIITACAVLHNIAIDFLVPLPEDSETVAQAQDVQTVPTETLASSRLRESTSEDLVRGRATRRALVERLNRLHR</sequence>
<evidence type="ECO:0000256" key="3">
    <source>
        <dbReference type="ARBA" id="ARBA00006958"/>
    </source>
</evidence>
<dbReference type="GO" id="GO:0046872">
    <property type="term" value="F:metal ion binding"/>
    <property type="evidence" value="ECO:0007669"/>
    <property type="project" value="UniProtKB-KW"/>
</dbReference>
<dbReference type="PANTHER" id="PTHR22930:SF267">
    <property type="entry name" value="NUCLEASE HARBI1-RELATED"/>
    <property type="match status" value="1"/>
</dbReference>
<accession>A0ABD0SVZ5</accession>
<comment type="cofactor">
    <cofactor evidence="1">
        <name>a divalent metal cation</name>
        <dbReference type="ChEBI" id="CHEBI:60240"/>
    </cofactor>
</comment>
<evidence type="ECO:0000256" key="4">
    <source>
        <dbReference type="ARBA" id="ARBA00022722"/>
    </source>
</evidence>
<proteinExistence type="inferred from homology"/>
<feature type="domain" description="DUF8040" evidence="9">
    <location>
        <begin position="51"/>
        <end position="129"/>
    </location>
</feature>
<name>A0ABD0SVZ5_LOXSC</name>
<dbReference type="GO" id="GO:0004518">
    <property type="term" value="F:nuclease activity"/>
    <property type="evidence" value="ECO:0007669"/>
    <property type="project" value="UniProtKB-KW"/>
</dbReference>
<feature type="domain" description="DDE Tnp4" evidence="8">
    <location>
        <begin position="167"/>
        <end position="322"/>
    </location>
</feature>
<evidence type="ECO:0000256" key="1">
    <source>
        <dbReference type="ARBA" id="ARBA00001968"/>
    </source>
</evidence>
<evidence type="ECO:0000259" key="9">
    <source>
        <dbReference type="Pfam" id="PF26138"/>
    </source>
</evidence>
<comment type="similarity">
    <text evidence="3">Belongs to the HARBI1 family.</text>
</comment>
<organism evidence="10 11">
    <name type="scientific">Loxostege sticticalis</name>
    <name type="common">Beet webworm moth</name>
    <dbReference type="NCBI Taxonomy" id="481309"/>
    <lineage>
        <taxon>Eukaryota</taxon>
        <taxon>Metazoa</taxon>
        <taxon>Ecdysozoa</taxon>
        <taxon>Arthropoda</taxon>
        <taxon>Hexapoda</taxon>
        <taxon>Insecta</taxon>
        <taxon>Pterygota</taxon>
        <taxon>Neoptera</taxon>
        <taxon>Endopterygota</taxon>
        <taxon>Lepidoptera</taxon>
        <taxon>Glossata</taxon>
        <taxon>Ditrysia</taxon>
        <taxon>Pyraloidea</taxon>
        <taxon>Crambidae</taxon>
        <taxon>Pyraustinae</taxon>
        <taxon>Loxostege</taxon>
    </lineage>
</organism>
<keyword evidence="6" id="KW-0378">Hydrolase</keyword>
<evidence type="ECO:0000259" key="8">
    <source>
        <dbReference type="Pfam" id="PF13359"/>
    </source>
</evidence>
<evidence type="ECO:0000313" key="10">
    <source>
        <dbReference type="EMBL" id="KAL0829082.1"/>
    </source>
</evidence>
<dbReference type="Proteomes" id="UP001549921">
    <property type="component" value="Unassembled WGS sequence"/>
</dbReference>
<comment type="subcellular location">
    <subcellularLocation>
        <location evidence="2">Nucleus</location>
    </subcellularLocation>
</comment>
<dbReference type="Pfam" id="PF26138">
    <property type="entry name" value="DUF8040"/>
    <property type="match status" value="1"/>
</dbReference>
<evidence type="ECO:0000256" key="2">
    <source>
        <dbReference type="ARBA" id="ARBA00004123"/>
    </source>
</evidence>
<protein>
    <recommendedName>
        <fullName evidence="12">Nuclease HARBI1</fullName>
    </recommendedName>
</protein>